<dbReference type="EMBL" id="CP029554">
    <property type="protein sequence ID" value="AXE33111.1"/>
    <property type="molecule type" value="Genomic_DNA"/>
</dbReference>
<dbReference type="InterPro" id="IPR006528">
    <property type="entry name" value="Phage_head_morphogenesis_dom"/>
</dbReference>
<evidence type="ECO:0000259" key="2">
    <source>
        <dbReference type="Pfam" id="PF04233"/>
    </source>
</evidence>
<protein>
    <submittedName>
        <fullName evidence="3">Phage head morphogenesis protein</fullName>
    </submittedName>
</protein>
<dbReference type="KEGG" id="chrb:DK843_01560"/>
<evidence type="ECO:0000256" key="1">
    <source>
        <dbReference type="SAM" id="MobiDB-lite"/>
    </source>
</evidence>
<evidence type="ECO:0000313" key="3">
    <source>
        <dbReference type="EMBL" id="AXE33111.1"/>
    </source>
</evidence>
<feature type="compositionally biased region" description="Basic and acidic residues" evidence="1">
    <location>
        <begin position="200"/>
        <end position="224"/>
    </location>
</feature>
<organism evidence="3 4">
    <name type="scientific">Chromobacterium phragmitis</name>
    <dbReference type="NCBI Taxonomy" id="2202141"/>
    <lineage>
        <taxon>Bacteria</taxon>
        <taxon>Pseudomonadati</taxon>
        <taxon>Pseudomonadota</taxon>
        <taxon>Betaproteobacteria</taxon>
        <taxon>Neisseriales</taxon>
        <taxon>Chromobacteriaceae</taxon>
        <taxon>Chromobacterium</taxon>
    </lineage>
</organism>
<evidence type="ECO:0000313" key="4">
    <source>
        <dbReference type="Proteomes" id="UP000252038"/>
    </source>
</evidence>
<dbReference type="NCBIfam" id="TIGR01641">
    <property type="entry name" value="phageSPP1_gp7"/>
    <property type="match status" value="1"/>
</dbReference>
<accession>A0A344UCW3</accession>
<gene>
    <name evidence="3" type="ORF">DK843_01560</name>
</gene>
<name>A0A344UCW3_9NEIS</name>
<proteinExistence type="predicted"/>
<sequence length="278" mass="31777">MPTSEAGAIDLSYAIGLPPEEAISYFESKGYAIGFKWQEVWAEAHARSFTVAGVLKLDVLTDVREALLQALQHGETLADFQNRLQPVLEAKGWWGRGQIVDQATGEIQGKRLCPRRLETIFRTNMQSSYMAGRFQEQLANAEARPFWEYVAVLDNRTRPLHRSLHGRIFRYDDPFWRRFYPPNGWNCRCRVRTRSTRDMERLGLDESSSEGRMETVEQPIDRKGNTRPVPAFRDPATGKLFVADAGFGYNPGQAAYQPDLTRYPPALAKQYLQEQSAR</sequence>
<dbReference type="RefSeq" id="WP_114072339.1">
    <property type="nucleotide sequence ID" value="NZ_CP029554.1"/>
</dbReference>
<dbReference type="AlphaFoldDB" id="A0A344UCW3"/>
<dbReference type="Pfam" id="PF04233">
    <property type="entry name" value="Phage_Mu_F"/>
    <property type="match status" value="1"/>
</dbReference>
<dbReference type="Proteomes" id="UP000252038">
    <property type="component" value="Chromosome"/>
</dbReference>
<feature type="region of interest" description="Disordered" evidence="1">
    <location>
        <begin position="200"/>
        <end position="233"/>
    </location>
</feature>
<feature type="domain" description="Phage head morphogenesis" evidence="2">
    <location>
        <begin position="62"/>
        <end position="191"/>
    </location>
</feature>
<reference evidence="3 4" key="1">
    <citation type="submission" date="2018-05" db="EMBL/GenBank/DDBJ databases">
        <title>Genome sequencing, assembly and analysis of the novel insecticidal bacterium, Chromobacterium phragmitis.</title>
        <authorList>
            <person name="Sparks M.E."/>
            <person name="Blackburn M.B."/>
            <person name="Gundersen-Rindal D.E."/>
        </authorList>
    </citation>
    <scope>NUCLEOTIDE SEQUENCE [LARGE SCALE GENOMIC DNA]</scope>
    <source>
        <strain evidence="3">IIBBL 274-1</strain>
    </source>
</reference>